<reference evidence="2" key="1">
    <citation type="journal article" date="2019" name="Int. J. Syst. Evol. Microbiol.">
        <title>The Global Catalogue of Microorganisms (GCM) 10K type strain sequencing project: providing services to taxonomists for standard genome sequencing and annotation.</title>
        <authorList>
            <consortium name="The Broad Institute Genomics Platform"/>
            <consortium name="The Broad Institute Genome Sequencing Center for Infectious Disease"/>
            <person name="Wu L."/>
            <person name="Ma J."/>
        </authorList>
    </citation>
    <scope>NUCLEOTIDE SEQUENCE [LARGE SCALE GENOMIC DNA]</scope>
    <source>
        <strain evidence="2">JCM 13002</strain>
    </source>
</reference>
<proteinExistence type="predicted"/>
<evidence type="ECO:0000313" key="2">
    <source>
        <dbReference type="Proteomes" id="UP001499987"/>
    </source>
</evidence>
<comment type="caution">
    <text evidence="1">The sequence shown here is derived from an EMBL/GenBank/DDBJ whole genome shotgun (WGS) entry which is preliminary data.</text>
</comment>
<accession>A0ABP4EIQ7</accession>
<dbReference type="EMBL" id="BAAALD010000069">
    <property type="protein sequence ID" value="GAA1106967.1"/>
    <property type="molecule type" value="Genomic_DNA"/>
</dbReference>
<protein>
    <submittedName>
        <fullName evidence="1">Uncharacterized protein</fullName>
    </submittedName>
</protein>
<evidence type="ECO:0000313" key="1">
    <source>
        <dbReference type="EMBL" id="GAA1106967.1"/>
    </source>
</evidence>
<gene>
    <name evidence="1" type="ORF">GCM10009663_56190</name>
</gene>
<dbReference type="Proteomes" id="UP001499987">
    <property type="component" value="Unassembled WGS sequence"/>
</dbReference>
<keyword evidence="2" id="KW-1185">Reference proteome</keyword>
<sequence length="101" mass="11172">MDRPHKPDSSGQTGRRDAEMSVYVKLSVDARAPAEPSKGPLDLQYEDGTDDGVTFEYDLHPSGALRVLRVFEDTPHRIEACFSPGAWLQVAGTYLRSGSEY</sequence>
<name>A0ABP4EIQ7_9ACTN</name>
<organism evidence="1 2">
    <name type="scientific">Kitasatospora arboriphila</name>
    <dbReference type="NCBI Taxonomy" id="258052"/>
    <lineage>
        <taxon>Bacteria</taxon>
        <taxon>Bacillati</taxon>
        <taxon>Actinomycetota</taxon>
        <taxon>Actinomycetes</taxon>
        <taxon>Kitasatosporales</taxon>
        <taxon>Streptomycetaceae</taxon>
        <taxon>Kitasatospora</taxon>
    </lineage>
</organism>